<dbReference type="AlphaFoldDB" id="A0A915CBM3"/>
<organism evidence="1 2">
    <name type="scientific">Parascaris univalens</name>
    <name type="common">Nematode worm</name>
    <dbReference type="NCBI Taxonomy" id="6257"/>
    <lineage>
        <taxon>Eukaryota</taxon>
        <taxon>Metazoa</taxon>
        <taxon>Ecdysozoa</taxon>
        <taxon>Nematoda</taxon>
        <taxon>Chromadorea</taxon>
        <taxon>Rhabditida</taxon>
        <taxon>Spirurina</taxon>
        <taxon>Ascaridomorpha</taxon>
        <taxon>Ascaridoidea</taxon>
        <taxon>Ascarididae</taxon>
        <taxon>Parascaris</taxon>
    </lineage>
</organism>
<evidence type="ECO:0000313" key="1">
    <source>
        <dbReference type="Proteomes" id="UP000887569"/>
    </source>
</evidence>
<reference evidence="2" key="1">
    <citation type="submission" date="2022-11" db="UniProtKB">
        <authorList>
            <consortium name="WormBaseParasite"/>
        </authorList>
    </citation>
    <scope>IDENTIFICATION</scope>
</reference>
<name>A0A915CBM3_PARUN</name>
<sequence length="70" mass="8266">MNHGYRSLIASLQTRKIKITLQRHAAADIVFETAVPVEFGEFIRESNYSTHSRHISRKWRISDIFKKEYS</sequence>
<protein>
    <submittedName>
        <fullName evidence="2">Uncharacterized protein</fullName>
    </submittedName>
</protein>
<evidence type="ECO:0000313" key="2">
    <source>
        <dbReference type="WBParaSite" id="PgR116_g016_t03"/>
    </source>
</evidence>
<keyword evidence="1" id="KW-1185">Reference proteome</keyword>
<dbReference type="Proteomes" id="UP000887569">
    <property type="component" value="Unplaced"/>
</dbReference>
<proteinExistence type="predicted"/>
<dbReference type="WBParaSite" id="PgR116_g016_t03">
    <property type="protein sequence ID" value="PgR116_g016_t03"/>
    <property type="gene ID" value="PgR116_g016"/>
</dbReference>
<accession>A0A915CBM3</accession>